<evidence type="ECO:0008006" key="4">
    <source>
        <dbReference type="Google" id="ProtNLM"/>
    </source>
</evidence>
<dbReference type="RefSeq" id="WP_146231059.1">
    <property type="nucleotide sequence ID" value="NZ_JAXOTQ010000019.1"/>
</dbReference>
<organism evidence="2 3">
    <name type="scientific">Micromonospora sicca</name>
    <dbReference type="NCBI Taxonomy" id="2202420"/>
    <lineage>
        <taxon>Bacteria</taxon>
        <taxon>Bacillati</taxon>
        <taxon>Actinomycetota</taxon>
        <taxon>Actinomycetes</taxon>
        <taxon>Micromonosporales</taxon>
        <taxon>Micromonosporaceae</taxon>
        <taxon>Micromonospora</taxon>
    </lineage>
</organism>
<sequence length="90" mass="9688">MSWAPQARAHAYRSAGAGIWRPNVKAVPRMLGHAPASTTLDVYARLFGDDLDAVANRLDGAAAARDKDHLRTRPASGDVINLGKRRSPGR</sequence>
<evidence type="ECO:0000256" key="1">
    <source>
        <dbReference type="SAM" id="MobiDB-lite"/>
    </source>
</evidence>
<evidence type="ECO:0000313" key="2">
    <source>
        <dbReference type="EMBL" id="MDZ5490995.1"/>
    </source>
</evidence>
<feature type="region of interest" description="Disordered" evidence="1">
    <location>
        <begin position="69"/>
        <end position="90"/>
    </location>
</feature>
<keyword evidence="3" id="KW-1185">Reference proteome</keyword>
<dbReference type="EMBL" id="JAXOTQ010000019">
    <property type="protein sequence ID" value="MDZ5490995.1"/>
    <property type="molecule type" value="Genomic_DNA"/>
</dbReference>
<proteinExistence type="predicted"/>
<comment type="caution">
    <text evidence="2">The sequence shown here is derived from an EMBL/GenBank/DDBJ whole genome shotgun (WGS) entry which is preliminary data.</text>
</comment>
<name>A0ABU5JEH1_9ACTN</name>
<accession>A0ABU5JEH1</accession>
<gene>
    <name evidence="2" type="ORF">U2F25_16260</name>
</gene>
<dbReference type="Proteomes" id="UP001290101">
    <property type="component" value="Unassembled WGS sequence"/>
</dbReference>
<protein>
    <recommendedName>
        <fullName evidence="4">Tyr recombinase domain-containing protein</fullName>
    </recommendedName>
</protein>
<evidence type="ECO:0000313" key="3">
    <source>
        <dbReference type="Proteomes" id="UP001290101"/>
    </source>
</evidence>
<reference evidence="2 3" key="1">
    <citation type="submission" date="2023-12" db="EMBL/GenBank/DDBJ databases">
        <title>Micromonospora sp. nov., isolated from Atacama Desert.</title>
        <authorList>
            <person name="Carro L."/>
            <person name="Golinska P."/>
            <person name="Klenk H.-P."/>
            <person name="Goodfellow M."/>
        </authorList>
    </citation>
    <scope>NUCLEOTIDE SEQUENCE [LARGE SCALE GENOMIC DNA]</scope>
    <source>
        <strain evidence="2 3">4G53</strain>
    </source>
</reference>